<reference evidence="2 3" key="1">
    <citation type="submission" date="2018-09" db="EMBL/GenBank/DDBJ databases">
        <title>Metagenome Assembled Genomes from an Advanced Water Purification Facility.</title>
        <authorList>
            <person name="Stamps B.W."/>
            <person name="Spear J.R."/>
        </authorList>
    </citation>
    <scope>NUCLEOTIDE SEQUENCE [LARGE SCALE GENOMIC DNA]</scope>
    <source>
        <strain evidence="2">Bin_27_1</strain>
    </source>
</reference>
<dbReference type="PROSITE" id="PS51257">
    <property type="entry name" value="PROKAR_LIPOPROTEIN"/>
    <property type="match status" value="1"/>
</dbReference>
<name>A0A5C7T5V1_THASP</name>
<comment type="caution">
    <text evidence="2">The sequence shown here is derived from an EMBL/GenBank/DDBJ whole genome shotgun (WGS) entry which is preliminary data.</text>
</comment>
<dbReference type="Proteomes" id="UP000321192">
    <property type="component" value="Unassembled WGS sequence"/>
</dbReference>
<feature type="chain" id="PRO_5022988370" evidence="1">
    <location>
        <begin position="26"/>
        <end position="73"/>
    </location>
</feature>
<organism evidence="2 3">
    <name type="scientific">Thauera aminoaromatica</name>
    <dbReference type="NCBI Taxonomy" id="164330"/>
    <lineage>
        <taxon>Bacteria</taxon>
        <taxon>Pseudomonadati</taxon>
        <taxon>Pseudomonadota</taxon>
        <taxon>Betaproteobacteria</taxon>
        <taxon>Rhodocyclales</taxon>
        <taxon>Zoogloeaceae</taxon>
        <taxon>Thauera</taxon>
    </lineage>
</organism>
<dbReference type="EMBL" id="SSFD01000030">
    <property type="protein sequence ID" value="TXH91668.1"/>
    <property type="molecule type" value="Genomic_DNA"/>
</dbReference>
<keyword evidence="2" id="KW-0449">Lipoprotein</keyword>
<dbReference type="InterPro" id="IPR027584">
    <property type="entry name" value="TrbK_RP4"/>
</dbReference>
<accession>A0A5C7T5V1</accession>
<dbReference type="RefSeq" id="WP_276656682.1">
    <property type="nucleotide sequence ID" value="NZ_SSFD01000030.1"/>
</dbReference>
<feature type="signal peptide" evidence="1">
    <location>
        <begin position="1"/>
        <end position="25"/>
    </location>
</feature>
<proteinExistence type="predicted"/>
<evidence type="ECO:0000256" key="1">
    <source>
        <dbReference type="SAM" id="SignalP"/>
    </source>
</evidence>
<sequence>MKSKSYLTLTAVLVASLVGCNKAPAEPEKMPELNAENCKPESIAKIKNDATREQFATTCLRLPGFKPSPPRSW</sequence>
<protein>
    <submittedName>
        <fullName evidence="2">Entry exclusion lipoprotein TrbK</fullName>
    </submittedName>
</protein>
<evidence type="ECO:0000313" key="2">
    <source>
        <dbReference type="EMBL" id="TXH91668.1"/>
    </source>
</evidence>
<gene>
    <name evidence="2" type="primary">trbK</name>
    <name evidence="2" type="ORF">E6Q80_02195</name>
</gene>
<evidence type="ECO:0000313" key="3">
    <source>
        <dbReference type="Proteomes" id="UP000321192"/>
    </source>
</evidence>
<dbReference type="AlphaFoldDB" id="A0A5C7T5V1"/>
<dbReference type="NCBIfam" id="TIGR04359">
    <property type="entry name" value="TrbK_RP4"/>
    <property type="match status" value="1"/>
</dbReference>
<keyword evidence="1" id="KW-0732">Signal</keyword>